<dbReference type="Proteomes" id="UP001362999">
    <property type="component" value="Unassembled WGS sequence"/>
</dbReference>
<proteinExistence type="predicted"/>
<sequence length="365" mass="42001">MHAPDWEHPIRDDPGFKPLIAPSLKTLCSNSLDWLTTMVYRKVTFPMLRTLYLEASGTSWPFLTDEFLNFVTAQPTLLEVNIPRTFSPFAYCMQLARGELSSPFTLQDLPGFSDVDPASIFRLSQLMMLGFAFTRASQKISDTDSDFVLPQKLTAFCLEPAPESILLLEDIENLGGIPFFADCTKLSVVLSNPDEDPFLDPDTFSPLILRKCFAKWKNLRYLRLGTILPNAFELPIQNGRSLDFKSYCKLQNDEDWEDEFRERCLHSGIECMDESCGMEVWAGVHEYDMAQYARAIASVCSALKVFEWSLYDNESDFEAVEWYPPCWKWDILRNPDGTVRMVSGHLTWKGHVNYPPDDRFTRYMF</sequence>
<dbReference type="EMBL" id="JAWWNJ010000001">
    <property type="protein sequence ID" value="KAK7064467.1"/>
    <property type="molecule type" value="Genomic_DNA"/>
</dbReference>
<evidence type="ECO:0000313" key="2">
    <source>
        <dbReference type="Proteomes" id="UP001362999"/>
    </source>
</evidence>
<protein>
    <submittedName>
        <fullName evidence="1">Uncharacterized protein</fullName>
    </submittedName>
</protein>
<evidence type="ECO:0000313" key="1">
    <source>
        <dbReference type="EMBL" id="KAK7064467.1"/>
    </source>
</evidence>
<gene>
    <name evidence="1" type="ORF">R3P38DRAFT_3165496</name>
</gene>
<dbReference type="AlphaFoldDB" id="A0AAW0EK97"/>
<comment type="caution">
    <text evidence="1">The sequence shown here is derived from an EMBL/GenBank/DDBJ whole genome shotgun (WGS) entry which is preliminary data.</text>
</comment>
<name>A0AAW0EK97_9AGAR</name>
<keyword evidence="2" id="KW-1185">Reference proteome</keyword>
<accession>A0AAW0EK97</accession>
<organism evidence="1 2">
    <name type="scientific">Favolaschia claudopus</name>
    <dbReference type="NCBI Taxonomy" id="2862362"/>
    <lineage>
        <taxon>Eukaryota</taxon>
        <taxon>Fungi</taxon>
        <taxon>Dikarya</taxon>
        <taxon>Basidiomycota</taxon>
        <taxon>Agaricomycotina</taxon>
        <taxon>Agaricomycetes</taxon>
        <taxon>Agaricomycetidae</taxon>
        <taxon>Agaricales</taxon>
        <taxon>Marasmiineae</taxon>
        <taxon>Mycenaceae</taxon>
        <taxon>Favolaschia</taxon>
    </lineage>
</organism>
<reference evidence="1 2" key="1">
    <citation type="journal article" date="2024" name="J Genomics">
        <title>Draft genome sequencing and assembly of Favolaschia claudopus CIRM-BRFM 2984 isolated from oak limbs.</title>
        <authorList>
            <person name="Navarro D."/>
            <person name="Drula E."/>
            <person name="Chaduli D."/>
            <person name="Cazenave R."/>
            <person name="Ahrendt S."/>
            <person name="Wang J."/>
            <person name="Lipzen A."/>
            <person name="Daum C."/>
            <person name="Barry K."/>
            <person name="Grigoriev I.V."/>
            <person name="Favel A."/>
            <person name="Rosso M.N."/>
            <person name="Martin F."/>
        </authorList>
    </citation>
    <scope>NUCLEOTIDE SEQUENCE [LARGE SCALE GENOMIC DNA]</scope>
    <source>
        <strain evidence="1 2">CIRM-BRFM 2984</strain>
    </source>
</reference>